<dbReference type="Pfam" id="PF12867">
    <property type="entry name" value="DinB_2"/>
    <property type="match status" value="1"/>
</dbReference>
<evidence type="ECO:0000256" key="2">
    <source>
        <dbReference type="ARBA" id="ARBA00023004"/>
    </source>
</evidence>
<dbReference type="SUPFAM" id="SSF56436">
    <property type="entry name" value="C-type lectin-like"/>
    <property type="match status" value="1"/>
</dbReference>
<dbReference type="Pfam" id="PF03781">
    <property type="entry name" value="FGE-sulfatase"/>
    <property type="match status" value="2"/>
</dbReference>
<protein>
    <submittedName>
        <fullName evidence="6">Ergothioneine biosynthesis protein EgtB</fullName>
    </submittedName>
</protein>
<feature type="domain" description="Sulfatase-modifying factor enzyme-like" evidence="4">
    <location>
        <begin position="184"/>
        <end position="330"/>
    </location>
</feature>
<gene>
    <name evidence="6" type="primary">egtB</name>
    <name evidence="6" type="ORF">ACHKAR_12430</name>
</gene>
<comment type="pathway">
    <text evidence="3">Amino-acid biosynthesis; ergothioneine biosynthesis.</text>
</comment>
<keyword evidence="1" id="KW-0560">Oxidoreductase</keyword>
<accession>A0ABW7N9K9</accession>
<dbReference type="Gene3D" id="3.90.1580.10">
    <property type="entry name" value="paralog of FGE (formylglycine-generating enzyme)"/>
    <property type="match status" value="2"/>
</dbReference>
<dbReference type="Proteomes" id="UP001610063">
    <property type="component" value="Unassembled WGS sequence"/>
</dbReference>
<dbReference type="PANTHER" id="PTHR23150:SF36">
    <property type="entry name" value="HERCYNINE OXYGENASE"/>
    <property type="match status" value="1"/>
</dbReference>
<feature type="domain" description="Sulfatase-modifying factor enzyme-like" evidence="4">
    <location>
        <begin position="346"/>
        <end position="420"/>
    </location>
</feature>
<evidence type="ECO:0000259" key="5">
    <source>
        <dbReference type="Pfam" id="PF12867"/>
    </source>
</evidence>
<dbReference type="PANTHER" id="PTHR23150">
    <property type="entry name" value="SULFATASE MODIFYING FACTOR 1, 2"/>
    <property type="match status" value="1"/>
</dbReference>
<dbReference type="NCBIfam" id="TIGR03440">
    <property type="entry name" value="egtB_TIGR03440"/>
    <property type="match status" value="1"/>
</dbReference>
<evidence type="ECO:0000259" key="4">
    <source>
        <dbReference type="Pfam" id="PF03781"/>
    </source>
</evidence>
<evidence type="ECO:0000256" key="1">
    <source>
        <dbReference type="ARBA" id="ARBA00023002"/>
    </source>
</evidence>
<sequence length="422" mass="48764">MSQSQATLADPALDYLKRFKSIRKQTLNLVEPLETEDLVVQPVSDVSPPKWHLAHTTWFFEVFLLVPHLDGYELFHKDFPFLFNSYYVAAGDRWARASRGHLTRPTVQEVLAYRTHVEEHMERLLLQQPLSPELTHVIEIGLQHEQQHQELLLYDIKYILGHNPLFPPYKEEPNEGDDGSSPLEWLAVNKGNYHVGHQGEGFCFDNEQGRHEVHLEAFEIASRTVTNGEYLEFMEDGGYTNHQYWLSDGWDWLGNQAVKAPMYWINEEGHWLHYTLYGLKPIDLNAPVMHLSYYEANAYASWKGCRLPTEFEWEVAVGIHQPDIPENGNFVESGFLAPKAQSDPGFMGNLWEWTSSAYLPYPFYKAPDGALGEYNGKFMINQMVLRGGSFATPKAHIRATYRNFFAPQCQWLFSGLRLARHQ</sequence>
<dbReference type="InterPro" id="IPR017806">
    <property type="entry name" value="EgtB"/>
</dbReference>
<dbReference type="InterPro" id="IPR034660">
    <property type="entry name" value="DinB/YfiT-like"/>
</dbReference>
<feature type="domain" description="DinB-like" evidence="5">
    <location>
        <begin position="19"/>
        <end position="151"/>
    </location>
</feature>
<dbReference type="InterPro" id="IPR016187">
    <property type="entry name" value="CTDL_fold"/>
</dbReference>
<evidence type="ECO:0000256" key="3">
    <source>
        <dbReference type="ARBA" id="ARBA00037882"/>
    </source>
</evidence>
<evidence type="ECO:0000313" key="6">
    <source>
        <dbReference type="EMBL" id="MFH6984253.1"/>
    </source>
</evidence>
<dbReference type="InterPro" id="IPR024775">
    <property type="entry name" value="DinB-like"/>
</dbReference>
<proteinExistence type="predicted"/>
<evidence type="ECO:0000313" key="7">
    <source>
        <dbReference type="Proteomes" id="UP001610063"/>
    </source>
</evidence>
<dbReference type="RefSeq" id="WP_395417637.1">
    <property type="nucleotide sequence ID" value="NZ_JBIPKE010000017.1"/>
</dbReference>
<dbReference type="InterPro" id="IPR005532">
    <property type="entry name" value="SUMF_dom"/>
</dbReference>
<dbReference type="EMBL" id="JBIPKE010000017">
    <property type="protein sequence ID" value="MFH6984253.1"/>
    <property type="molecule type" value="Genomic_DNA"/>
</dbReference>
<reference evidence="6 7" key="1">
    <citation type="journal article" date="2013" name="Int. J. Syst. Evol. Microbiol.">
        <title>Marinoscillum luteum sp. nov., isolated from marine sediment.</title>
        <authorList>
            <person name="Cha I.T."/>
            <person name="Park S.J."/>
            <person name="Kim S.J."/>
            <person name="Kim J.G."/>
            <person name="Jung M.Y."/>
            <person name="Shin K.S."/>
            <person name="Kwon K.K."/>
            <person name="Yang S.H."/>
            <person name="Seo Y.S."/>
            <person name="Rhee S.K."/>
        </authorList>
    </citation>
    <scope>NUCLEOTIDE SEQUENCE [LARGE SCALE GENOMIC DNA]</scope>
    <source>
        <strain evidence="6 7">KCTC 23939</strain>
    </source>
</reference>
<organism evidence="6 7">
    <name type="scientific">Marinoscillum luteum</name>
    <dbReference type="NCBI Taxonomy" id="861051"/>
    <lineage>
        <taxon>Bacteria</taxon>
        <taxon>Pseudomonadati</taxon>
        <taxon>Bacteroidota</taxon>
        <taxon>Cytophagia</taxon>
        <taxon>Cytophagales</taxon>
        <taxon>Reichenbachiellaceae</taxon>
        <taxon>Marinoscillum</taxon>
    </lineage>
</organism>
<dbReference type="SUPFAM" id="SSF109854">
    <property type="entry name" value="DinB/YfiT-like putative metalloenzymes"/>
    <property type="match status" value="1"/>
</dbReference>
<dbReference type="InterPro" id="IPR051043">
    <property type="entry name" value="Sulfatase_Mod_Factor_Kinase"/>
</dbReference>
<keyword evidence="7" id="KW-1185">Reference proteome</keyword>
<name>A0ABW7N9K9_9BACT</name>
<keyword evidence="2" id="KW-0408">Iron</keyword>
<dbReference type="InterPro" id="IPR042095">
    <property type="entry name" value="SUMF_sf"/>
</dbReference>
<comment type="caution">
    <text evidence="6">The sequence shown here is derived from an EMBL/GenBank/DDBJ whole genome shotgun (WGS) entry which is preliminary data.</text>
</comment>